<comment type="caution">
    <text evidence="4">The sequence shown here is derived from an EMBL/GenBank/DDBJ whole genome shotgun (WGS) entry which is preliminary data.</text>
</comment>
<accession>A0ABQ8G1J1</accession>
<dbReference type="Gene3D" id="3.40.50.1820">
    <property type="entry name" value="alpha/beta hydrolase"/>
    <property type="match status" value="1"/>
</dbReference>
<dbReference type="PANTHER" id="PTHR33630:SF9">
    <property type="entry name" value="CUTINASE 4"/>
    <property type="match status" value="1"/>
</dbReference>
<dbReference type="InterPro" id="IPR029058">
    <property type="entry name" value="AB_hydrolase_fold"/>
</dbReference>
<name>A0ABQ8G1J1_9PEZI</name>
<dbReference type="InterPro" id="IPR000675">
    <property type="entry name" value="Cutinase/axe"/>
</dbReference>
<evidence type="ECO:0000256" key="2">
    <source>
        <dbReference type="ARBA" id="ARBA00023157"/>
    </source>
</evidence>
<evidence type="ECO:0000313" key="5">
    <source>
        <dbReference type="Proteomes" id="UP000774617"/>
    </source>
</evidence>
<keyword evidence="2" id="KW-1015">Disulfide bond</keyword>
<feature type="signal peptide" evidence="3">
    <location>
        <begin position="1"/>
        <end position="18"/>
    </location>
</feature>
<dbReference type="PANTHER" id="PTHR33630">
    <property type="entry name" value="CUTINASE RV1984C-RELATED-RELATED"/>
    <property type="match status" value="1"/>
</dbReference>
<proteinExistence type="predicted"/>
<evidence type="ECO:0000256" key="1">
    <source>
        <dbReference type="ARBA" id="ARBA00022801"/>
    </source>
</evidence>
<reference evidence="4 5" key="1">
    <citation type="journal article" date="2021" name="Nat. Commun.">
        <title>Genetic determinants of endophytism in the Arabidopsis root mycobiome.</title>
        <authorList>
            <person name="Mesny F."/>
            <person name="Miyauchi S."/>
            <person name="Thiergart T."/>
            <person name="Pickel B."/>
            <person name="Atanasova L."/>
            <person name="Karlsson M."/>
            <person name="Huettel B."/>
            <person name="Barry K.W."/>
            <person name="Haridas S."/>
            <person name="Chen C."/>
            <person name="Bauer D."/>
            <person name="Andreopoulos W."/>
            <person name="Pangilinan J."/>
            <person name="LaButti K."/>
            <person name="Riley R."/>
            <person name="Lipzen A."/>
            <person name="Clum A."/>
            <person name="Drula E."/>
            <person name="Henrissat B."/>
            <person name="Kohler A."/>
            <person name="Grigoriev I.V."/>
            <person name="Martin F.M."/>
            <person name="Hacquard S."/>
        </authorList>
    </citation>
    <scope>NUCLEOTIDE SEQUENCE [LARGE SCALE GENOMIC DNA]</scope>
    <source>
        <strain evidence="4 5">MPI-SDFR-AT-0080</strain>
    </source>
</reference>
<evidence type="ECO:0000256" key="3">
    <source>
        <dbReference type="SAM" id="SignalP"/>
    </source>
</evidence>
<organism evidence="4 5">
    <name type="scientific">Macrophomina phaseolina</name>
    <dbReference type="NCBI Taxonomy" id="35725"/>
    <lineage>
        <taxon>Eukaryota</taxon>
        <taxon>Fungi</taxon>
        <taxon>Dikarya</taxon>
        <taxon>Ascomycota</taxon>
        <taxon>Pezizomycotina</taxon>
        <taxon>Dothideomycetes</taxon>
        <taxon>Dothideomycetes incertae sedis</taxon>
        <taxon>Botryosphaeriales</taxon>
        <taxon>Botryosphaeriaceae</taxon>
        <taxon>Macrophomina</taxon>
    </lineage>
</organism>
<sequence>MRPNSLELLLCLSAFASANLGGLCIWPAHHRRPRQRRGPGSGRIGAVASSIIARVPGSDVTSVDYPATIDNVQNYAASEHQGTLAMTKLVQDYVTACPRTKILLLGNSQGADVVGDALCGTSSDISPKTEPLGAQHGGNVFAVVVAGTRDRTVVFVRRNTAPCQAYANLWQDYCDTNDYCCDSAPLELVPGRTVHAGYVARYGTAATDFVVSRAAAAGLPTRTAAPVAPNKGLLGARDPRVLTFGQSQS</sequence>
<gene>
    <name evidence="4" type="ORF">B0J12DRAFT_743663</name>
</gene>
<dbReference type="Pfam" id="PF01083">
    <property type="entry name" value="Cutinase"/>
    <property type="match status" value="1"/>
</dbReference>
<dbReference type="SMART" id="SM01110">
    <property type="entry name" value="Cutinase"/>
    <property type="match status" value="1"/>
</dbReference>
<dbReference type="EMBL" id="JAGTJR010000029">
    <property type="protein sequence ID" value="KAH7039474.1"/>
    <property type="molecule type" value="Genomic_DNA"/>
</dbReference>
<dbReference type="Proteomes" id="UP000774617">
    <property type="component" value="Unassembled WGS sequence"/>
</dbReference>
<evidence type="ECO:0000313" key="4">
    <source>
        <dbReference type="EMBL" id="KAH7039474.1"/>
    </source>
</evidence>
<dbReference type="SUPFAM" id="SSF53474">
    <property type="entry name" value="alpha/beta-Hydrolases"/>
    <property type="match status" value="1"/>
</dbReference>
<protein>
    <submittedName>
        <fullName evidence="4">Cutinase-domain-containing protein</fullName>
    </submittedName>
</protein>
<keyword evidence="1" id="KW-0378">Hydrolase</keyword>
<keyword evidence="3" id="KW-0732">Signal</keyword>
<keyword evidence="5" id="KW-1185">Reference proteome</keyword>
<feature type="chain" id="PRO_5045592662" evidence="3">
    <location>
        <begin position="19"/>
        <end position="249"/>
    </location>
</feature>